<keyword evidence="1" id="KW-1133">Transmembrane helix</keyword>
<feature type="transmembrane region" description="Helical" evidence="1">
    <location>
        <begin position="9"/>
        <end position="33"/>
    </location>
</feature>
<feature type="transmembrane region" description="Helical" evidence="1">
    <location>
        <begin position="87"/>
        <end position="109"/>
    </location>
</feature>
<gene>
    <name evidence="3" type="ORF">ATK06_0789</name>
</gene>
<reference evidence="3 4" key="1">
    <citation type="submission" date="2017-10" db="EMBL/GenBank/DDBJ databases">
        <title>Sequencing the genomes of 1000 actinobacteria strains.</title>
        <authorList>
            <person name="Klenk H.-P."/>
        </authorList>
    </citation>
    <scope>NUCLEOTIDE SEQUENCE [LARGE SCALE GENOMIC DNA]</scope>
    <source>
        <strain evidence="3 4">DSM 20688</strain>
    </source>
</reference>
<protein>
    <submittedName>
        <fullName evidence="3">VanZ like protein</fullName>
    </submittedName>
</protein>
<dbReference type="STRING" id="1724.GCA_001044175_00595"/>
<name>A0A2A9DM85_9CORY</name>
<dbReference type="PANTHER" id="PTHR36834:SF1">
    <property type="entry name" value="INTEGRAL MEMBRANE PROTEIN"/>
    <property type="match status" value="1"/>
</dbReference>
<keyword evidence="1" id="KW-0472">Membrane</keyword>
<dbReference type="InterPro" id="IPR006976">
    <property type="entry name" value="VanZ-like"/>
</dbReference>
<dbReference type="PANTHER" id="PTHR36834">
    <property type="entry name" value="MEMBRANE PROTEIN-RELATED"/>
    <property type="match status" value="1"/>
</dbReference>
<evidence type="ECO:0000256" key="1">
    <source>
        <dbReference type="SAM" id="Phobius"/>
    </source>
</evidence>
<organism evidence="3 4">
    <name type="scientific">Corynebacterium renale</name>
    <dbReference type="NCBI Taxonomy" id="1724"/>
    <lineage>
        <taxon>Bacteria</taxon>
        <taxon>Bacillati</taxon>
        <taxon>Actinomycetota</taxon>
        <taxon>Actinomycetes</taxon>
        <taxon>Mycobacteriales</taxon>
        <taxon>Corynebacteriaceae</taxon>
        <taxon>Corynebacterium</taxon>
    </lineage>
</organism>
<dbReference type="InterPro" id="IPR053150">
    <property type="entry name" value="Teicoplanin_resist-assoc"/>
</dbReference>
<dbReference type="AlphaFoldDB" id="A0A2A9DM85"/>
<evidence type="ECO:0000313" key="4">
    <source>
        <dbReference type="Proteomes" id="UP000221653"/>
    </source>
</evidence>
<dbReference type="Proteomes" id="UP000221653">
    <property type="component" value="Unassembled WGS sequence"/>
</dbReference>
<evidence type="ECO:0000313" key="3">
    <source>
        <dbReference type="EMBL" id="PFG27713.1"/>
    </source>
</evidence>
<feature type="transmembrane region" description="Helical" evidence="1">
    <location>
        <begin position="56"/>
        <end position="80"/>
    </location>
</feature>
<keyword evidence="4" id="KW-1185">Reference proteome</keyword>
<proteinExistence type="predicted"/>
<accession>A0A2A9DM85</accession>
<comment type="caution">
    <text evidence="3">The sequence shown here is derived from an EMBL/GenBank/DDBJ whole genome shotgun (WGS) entry which is preliminary data.</text>
</comment>
<feature type="transmembrane region" description="Helical" evidence="1">
    <location>
        <begin position="115"/>
        <end position="132"/>
    </location>
</feature>
<keyword evidence="1" id="KW-0812">Transmembrane</keyword>
<feature type="transmembrane region" description="Helical" evidence="1">
    <location>
        <begin position="144"/>
        <end position="166"/>
    </location>
</feature>
<dbReference type="RefSeq" id="WP_048381820.1">
    <property type="nucleotide sequence ID" value="NZ_LDYE01000011.1"/>
</dbReference>
<dbReference type="OrthoDB" id="4822551at2"/>
<evidence type="ECO:0000259" key="2">
    <source>
        <dbReference type="Pfam" id="PF04892"/>
    </source>
</evidence>
<dbReference type="EMBL" id="PDJF01000001">
    <property type="protein sequence ID" value="PFG27713.1"/>
    <property type="molecule type" value="Genomic_DNA"/>
</dbReference>
<dbReference type="Pfam" id="PF04892">
    <property type="entry name" value="VanZ"/>
    <property type="match status" value="1"/>
</dbReference>
<feature type="domain" description="VanZ-like" evidence="2">
    <location>
        <begin position="10"/>
        <end position="132"/>
    </location>
</feature>
<sequence length="177" mass="19471">MKTWARFSLLGYVGVIIALTCLKTFYQIGYLWLPENQRVRELRLIPFVRFFNGRGWFAPLFDMVGNIMLFAPLGALLVVVGVRVGRAVWAGFALSLSVEVIQFVFAVGRTDISDLIFNTLGAFLGAWVASVVRTPSWRMRWHAFIVGLTTAAVAVFIVLVILGPALGDPAKVVPVGA</sequence>